<dbReference type="GO" id="GO:0008170">
    <property type="term" value="F:N-methyltransferase activity"/>
    <property type="evidence" value="ECO:0007669"/>
    <property type="project" value="InterPro"/>
</dbReference>
<dbReference type="Pfam" id="PF01555">
    <property type="entry name" value="N6_N4_Mtase"/>
    <property type="match status" value="1"/>
</dbReference>
<reference evidence="4" key="1">
    <citation type="journal article" date="2015" name="Nature">
        <title>Complex archaea that bridge the gap between prokaryotes and eukaryotes.</title>
        <authorList>
            <person name="Spang A."/>
            <person name="Saw J.H."/>
            <person name="Jorgensen S.L."/>
            <person name="Zaremba-Niedzwiedzka K."/>
            <person name="Martijn J."/>
            <person name="Lind A.E."/>
            <person name="van Eijk R."/>
            <person name="Schleper C."/>
            <person name="Guy L."/>
            <person name="Ettema T.J."/>
        </authorList>
    </citation>
    <scope>NUCLEOTIDE SEQUENCE</scope>
</reference>
<protein>
    <recommendedName>
        <fullName evidence="3">DNA methylase N-4/N-6 domain-containing protein</fullName>
    </recommendedName>
</protein>
<evidence type="ECO:0000259" key="3">
    <source>
        <dbReference type="Pfam" id="PF01555"/>
    </source>
</evidence>
<feature type="domain" description="DNA methylase N-4/N-6" evidence="3">
    <location>
        <begin position="50"/>
        <end position="241"/>
    </location>
</feature>
<comment type="caution">
    <text evidence="4">The sequence shown here is derived from an EMBL/GenBank/DDBJ whole genome shotgun (WGS) entry which is preliminary data.</text>
</comment>
<dbReference type="InterPro" id="IPR001091">
    <property type="entry name" value="RM_Methyltransferase"/>
</dbReference>
<dbReference type="CDD" id="cd02440">
    <property type="entry name" value="AdoMet_MTases"/>
    <property type="match status" value="1"/>
</dbReference>
<dbReference type="GO" id="GO:0003677">
    <property type="term" value="F:DNA binding"/>
    <property type="evidence" value="ECO:0007669"/>
    <property type="project" value="InterPro"/>
</dbReference>
<dbReference type="GO" id="GO:0032259">
    <property type="term" value="P:methylation"/>
    <property type="evidence" value="ECO:0007669"/>
    <property type="project" value="UniProtKB-KW"/>
</dbReference>
<evidence type="ECO:0000313" key="4">
    <source>
        <dbReference type="EMBL" id="KKL86057.1"/>
    </source>
</evidence>
<accession>A0A0F9IF60</accession>
<proteinExistence type="predicted"/>
<dbReference type="InterPro" id="IPR002941">
    <property type="entry name" value="DNA_methylase_N4/N6"/>
</dbReference>
<sequence length="277" mass="31486">MTPYYERNGIAIFCGDCLEVMPGLELEFDAIIADLPFGITACDWDTVIPFEPLWREYKRLIKANGAVVLFGSQPFTSMLVMSNLEWFKHEWIWQKNTGGNFLNVVREPMKEHESVLLFSSGNSTYNRQMQNRSEAGIKRQSSPFQPSALSDNYNNFTPKVVEREVFFRVPSSVQKFNRELGLHPTQKPVSLISYMVRTYTNPGELIIDNAMGSGTTLLAAQNEGRRAIGIEISEEYCKIAVDRLRQPSFFSLPTTNGNVEARQLELMPSEEGGLHER</sequence>
<keyword evidence="1" id="KW-0489">Methyltransferase</keyword>
<dbReference type="AlphaFoldDB" id="A0A0F9IF60"/>
<gene>
    <name evidence="4" type="ORF">LCGC14_1948530</name>
</gene>
<keyword evidence="2" id="KW-0808">Transferase</keyword>
<evidence type="ECO:0000256" key="2">
    <source>
        <dbReference type="ARBA" id="ARBA00022679"/>
    </source>
</evidence>
<organism evidence="4">
    <name type="scientific">marine sediment metagenome</name>
    <dbReference type="NCBI Taxonomy" id="412755"/>
    <lineage>
        <taxon>unclassified sequences</taxon>
        <taxon>metagenomes</taxon>
        <taxon>ecological metagenomes</taxon>
    </lineage>
</organism>
<dbReference type="PRINTS" id="PR00508">
    <property type="entry name" value="S21N4MTFRASE"/>
</dbReference>
<dbReference type="SUPFAM" id="SSF53335">
    <property type="entry name" value="S-adenosyl-L-methionine-dependent methyltransferases"/>
    <property type="match status" value="1"/>
</dbReference>
<dbReference type="EMBL" id="LAZR01021226">
    <property type="protein sequence ID" value="KKL86057.1"/>
    <property type="molecule type" value="Genomic_DNA"/>
</dbReference>
<dbReference type="InterPro" id="IPR029063">
    <property type="entry name" value="SAM-dependent_MTases_sf"/>
</dbReference>
<name>A0A0F9IF60_9ZZZZ</name>
<evidence type="ECO:0000256" key="1">
    <source>
        <dbReference type="ARBA" id="ARBA00022603"/>
    </source>
</evidence>
<dbReference type="Gene3D" id="3.40.50.150">
    <property type="entry name" value="Vaccinia Virus protein VP39"/>
    <property type="match status" value="1"/>
</dbReference>